<keyword evidence="3" id="KW-1185">Reference proteome</keyword>
<gene>
    <name evidence="2" type="ORF">DES51_107161</name>
    <name evidence="1" type="ORF">MQE39_14640</name>
</gene>
<comment type="caution">
    <text evidence="2">The sequence shown here is derived from an EMBL/GenBank/DDBJ whole genome shotgun (WGS) entry which is preliminary data.</text>
</comment>
<protein>
    <submittedName>
        <fullName evidence="1">Cyclic-di-AMP receptor</fullName>
    </submittedName>
    <submittedName>
        <fullName evidence="2">Uncharacterized protein YaaQ</fullName>
    </submittedName>
</protein>
<dbReference type="PANTHER" id="PTHR38456:SF1">
    <property type="entry name" value="CYCLIC DI-AMP RECEPTOR A"/>
    <property type="match status" value="1"/>
</dbReference>
<dbReference type="AlphaFoldDB" id="A0A2V2ESJ2"/>
<organism evidence="2 3">
    <name type="scientific">Dielma fastidiosa</name>
    <dbReference type="NCBI Taxonomy" id="1034346"/>
    <lineage>
        <taxon>Bacteria</taxon>
        <taxon>Bacillati</taxon>
        <taxon>Bacillota</taxon>
        <taxon>Erysipelotrichia</taxon>
        <taxon>Erysipelotrichales</taxon>
        <taxon>Erysipelotrichaceae</taxon>
        <taxon>Dielma</taxon>
    </lineage>
</organism>
<dbReference type="Pfam" id="PF06153">
    <property type="entry name" value="CdAMP_rec"/>
    <property type="match status" value="1"/>
</dbReference>
<sequence>MKLIIAIMSNDDSPAVSSALTKENYSVTRLATTGGFLRAGNTTLLVGCEDDRVDHAIEVIGEYSRRRTEIVPSTASYDIGRYASFPVEVQVGGATIFVVDVEKFIKL</sequence>
<evidence type="ECO:0000313" key="2">
    <source>
        <dbReference type="EMBL" id="PXX78620.1"/>
    </source>
</evidence>
<dbReference type="InterPro" id="IPR010375">
    <property type="entry name" value="CdAMP_rec"/>
</dbReference>
<evidence type="ECO:0000313" key="1">
    <source>
        <dbReference type="EMBL" id="MDY5169355.1"/>
    </source>
</evidence>
<name>A0A2V2ESJ2_9FIRM</name>
<reference evidence="2 3" key="1">
    <citation type="submission" date="2018-05" db="EMBL/GenBank/DDBJ databases">
        <title>Genomic Encyclopedia of Type Strains, Phase IV (KMG-IV): sequencing the most valuable type-strain genomes for metagenomic binning, comparative biology and taxonomic classification.</title>
        <authorList>
            <person name="Goeker M."/>
        </authorList>
    </citation>
    <scope>NUCLEOTIDE SEQUENCE [LARGE SCALE GENOMIC DNA]</scope>
    <source>
        <strain evidence="2 3">JC118</strain>
    </source>
</reference>
<dbReference type="Proteomes" id="UP001276902">
    <property type="component" value="Unassembled WGS sequence"/>
</dbReference>
<dbReference type="InterPro" id="IPR015867">
    <property type="entry name" value="N-reg_PII/ATP_PRibTrfase_C"/>
</dbReference>
<reference evidence="1" key="2">
    <citation type="submission" date="2022-03" db="EMBL/GenBank/DDBJ databases">
        <title>First case of bacteraemia caused by Dielma fastidiosa in a patient hospitalised with diverticulitis.</title>
        <authorList>
            <person name="Forman-Ankjaer B."/>
            <person name="Hvid-Jensen F."/>
            <person name="Kobel C.M."/>
            <person name="Greve T."/>
        </authorList>
    </citation>
    <scope>NUCLEOTIDE SEQUENCE</scope>
    <source>
        <strain evidence="1">AUH_DF_2021</strain>
    </source>
</reference>
<dbReference type="GeneID" id="94440648"/>
<dbReference type="RefSeq" id="WP_022939175.1">
    <property type="nucleotide sequence ID" value="NZ_BAABZA010000001.1"/>
</dbReference>
<dbReference type="SUPFAM" id="SSF54913">
    <property type="entry name" value="GlnB-like"/>
    <property type="match status" value="1"/>
</dbReference>
<dbReference type="EMBL" id="JALDAW010000022">
    <property type="protein sequence ID" value="MDY5169355.1"/>
    <property type="molecule type" value="Genomic_DNA"/>
</dbReference>
<dbReference type="EMBL" id="QJKH01000007">
    <property type="protein sequence ID" value="PXX78620.1"/>
    <property type="molecule type" value="Genomic_DNA"/>
</dbReference>
<dbReference type="Proteomes" id="UP000247612">
    <property type="component" value="Unassembled WGS sequence"/>
</dbReference>
<dbReference type="OrthoDB" id="9794275at2"/>
<accession>A0A2V2ESJ2</accession>
<dbReference type="Gene3D" id="3.30.70.120">
    <property type="match status" value="1"/>
</dbReference>
<dbReference type="InterPro" id="IPR011322">
    <property type="entry name" value="N-reg_PII-like_a/b"/>
</dbReference>
<evidence type="ECO:0000313" key="3">
    <source>
        <dbReference type="Proteomes" id="UP000247612"/>
    </source>
</evidence>
<dbReference type="PANTHER" id="PTHR38456">
    <property type="entry name" value="CYCLIC DI-AMP RECEPTOR A"/>
    <property type="match status" value="1"/>
</dbReference>
<dbReference type="STRING" id="1034346.GCA_000313565_02892"/>
<keyword evidence="1" id="KW-0675">Receptor</keyword>
<proteinExistence type="predicted"/>